<sequence length="145" mass="15737">MKNQMKFVVLAMGVAFAAPAFANDASIVGAWSMTSLQFTDANGKVAKVPYSGQVIFSEGGTLSVQAMDANANAAPTTYTVNGYEAYYGPVEIDEAQKTFAITVESSLVRDLIGKRLVRKFEVTSNQLVILPADPSEGWRVTYERR</sequence>
<name>A0AAW9TMY6_RHIML</name>
<accession>A0AAW9TMY6</accession>
<dbReference type="InterPro" id="IPR024311">
    <property type="entry name" value="Lipocalin-like"/>
</dbReference>
<feature type="domain" description="Lipocalin-like" evidence="2">
    <location>
        <begin position="28"/>
        <end position="129"/>
    </location>
</feature>
<keyword evidence="1" id="KW-0732">Signal</keyword>
<evidence type="ECO:0000259" key="2">
    <source>
        <dbReference type="Pfam" id="PF13924"/>
    </source>
</evidence>
<reference evidence="3 4" key="1">
    <citation type="journal article" date="2013" name="Genome Biol.">
        <title>Comparative genomics of the core and accessory genomes of 48 Sinorhizobium strains comprising five genospecies.</title>
        <authorList>
            <person name="Sugawara M."/>
            <person name="Epstein B."/>
            <person name="Badgley B.D."/>
            <person name="Unno T."/>
            <person name="Xu L."/>
            <person name="Reese J."/>
            <person name="Gyaneshwar P."/>
            <person name="Denny R."/>
            <person name="Mudge J."/>
            <person name="Bharti A.K."/>
            <person name="Farmer A.D."/>
            <person name="May G.D."/>
            <person name="Woodward J.E."/>
            <person name="Medigue C."/>
            <person name="Vallenet D."/>
            <person name="Lajus A."/>
            <person name="Rouy Z."/>
            <person name="Martinez-Vaz B."/>
            <person name="Tiffin P."/>
            <person name="Young N.D."/>
            <person name="Sadowsky M.J."/>
        </authorList>
    </citation>
    <scope>NUCLEOTIDE SEQUENCE [LARGE SCALE GENOMIC DNA]</scope>
    <source>
        <strain evidence="3 4">N6B1</strain>
    </source>
</reference>
<feature type="chain" id="PRO_5043835872" description="Lipocalin-like domain-containing protein" evidence="1">
    <location>
        <begin position="23"/>
        <end position="145"/>
    </location>
</feature>
<evidence type="ECO:0000313" key="4">
    <source>
        <dbReference type="Proteomes" id="UP000429484"/>
    </source>
</evidence>
<dbReference type="AlphaFoldDB" id="A0AAW9TMY6"/>
<evidence type="ECO:0000256" key="1">
    <source>
        <dbReference type="SAM" id="SignalP"/>
    </source>
</evidence>
<proteinExistence type="predicted"/>
<dbReference type="Proteomes" id="UP000429484">
    <property type="component" value="Unassembled WGS sequence"/>
</dbReference>
<dbReference type="RefSeq" id="WP_046067209.1">
    <property type="nucleotide sequence ID" value="NZ_JAMKQB010000109.1"/>
</dbReference>
<dbReference type="EMBL" id="WISR01000105">
    <property type="protein sequence ID" value="MQW33241.1"/>
    <property type="molecule type" value="Genomic_DNA"/>
</dbReference>
<feature type="signal peptide" evidence="1">
    <location>
        <begin position="1"/>
        <end position="22"/>
    </location>
</feature>
<dbReference type="Pfam" id="PF13924">
    <property type="entry name" value="Lipocalin_5"/>
    <property type="match status" value="1"/>
</dbReference>
<organism evidence="3 4">
    <name type="scientific">Rhizobium meliloti</name>
    <name type="common">Ensifer meliloti</name>
    <name type="synonym">Sinorhizobium meliloti</name>
    <dbReference type="NCBI Taxonomy" id="382"/>
    <lineage>
        <taxon>Bacteria</taxon>
        <taxon>Pseudomonadati</taxon>
        <taxon>Pseudomonadota</taxon>
        <taxon>Alphaproteobacteria</taxon>
        <taxon>Hyphomicrobiales</taxon>
        <taxon>Rhizobiaceae</taxon>
        <taxon>Sinorhizobium/Ensifer group</taxon>
        <taxon>Sinorhizobium</taxon>
    </lineage>
</organism>
<protein>
    <recommendedName>
        <fullName evidence="2">Lipocalin-like domain-containing protein</fullName>
    </recommendedName>
</protein>
<gene>
    <name evidence="3" type="ORF">GHK53_10610</name>
</gene>
<evidence type="ECO:0000313" key="3">
    <source>
        <dbReference type="EMBL" id="MQW33241.1"/>
    </source>
</evidence>
<comment type="caution">
    <text evidence="3">The sequence shown here is derived from an EMBL/GenBank/DDBJ whole genome shotgun (WGS) entry which is preliminary data.</text>
</comment>